<feature type="binding site" evidence="8">
    <location>
        <position position="112"/>
    </location>
    <ligand>
        <name>GTP</name>
        <dbReference type="ChEBI" id="CHEBI:37565"/>
    </ligand>
</feature>
<dbReference type="GO" id="GO:0005525">
    <property type="term" value="F:GTP binding"/>
    <property type="evidence" value="ECO:0007669"/>
    <property type="project" value="UniProtKB-UniRule"/>
</dbReference>
<evidence type="ECO:0000256" key="2">
    <source>
        <dbReference type="ARBA" id="ARBA00022679"/>
    </source>
</evidence>
<dbReference type="SUPFAM" id="SSF53448">
    <property type="entry name" value="Nucleotide-diphospho-sugar transferases"/>
    <property type="match status" value="1"/>
</dbReference>
<dbReference type="Proteomes" id="UP000036367">
    <property type="component" value="Unassembled WGS sequence"/>
</dbReference>
<dbReference type="PATRIC" id="fig|595434.4.peg.6257"/>
<evidence type="ECO:0000259" key="9">
    <source>
        <dbReference type="Pfam" id="PF12804"/>
    </source>
</evidence>
<keyword evidence="11" id="KW-1185">Reference proteome</keyword>
<dbReference type="STRING" id="595434.RISK_006577"/>
<evidence type="ECO:0000256" key="1">
    <source>
        <dbReference type="ARBA" id="ARBA00022490"/>
    </source>
</evidence>
<protein>
    <recommendedName>
        <fullName evidence="8">Probable molybdenum cofactor guanylyltransferase</fullName>
        <shortName evidence="8">MoCo guanylyltransferase</shortName>
        <ecNumber evidence="8">2.7.7.77</ecNumber>
    </recommendedName>
    <alternativeName>
        <fullName evidence="8">GTP:molybdopterin guanylyltransferase</fullName>
    </alternativeName>
    <alternativeName>
        <fullName evidence="8">Mo-MPT guanylyltransferase</fullName>
    </alternativeName>
    <alternativeName>
        <fullName evidence="8">Molybdopterin guanylyltransferase</fullName>
    </alternativeName>
    <alternativeName>
        <fullName evidence="8">Molybdopterin-guanine dinucleotide synthase</fullName>
        <shortName evidence="8">MGD synthase</shortName>
    </alternativeName>
</protein>
<dbReference type="InterPro" id="IPR025877">
    <property type="entry name" value="MobA-like_NTP_Trfase"/>
</dbReference>
<dbReference type="HAMAP" id="MF_00316">
    <property type="entry name" value="MobA"/>
    <property type="match status" value="1"/>
</dbReference>
<evidence type="ECO:0000256" key="6">
    <source>
        <dbReference type="ARBA" id="ARBA00023134"/>
    </source>
</evidence>
<keyword evidence="1 8" id="KW-0963">Cytoplasm</keyword>
<feature type="binding site" evidence="8">
    <location>
        <begin position="17"/>
        <end position="19"/>
    </location>
    <ligand>
        <name>GTP</name>
        <dbReference type="ChEBI" id="CHEBI:37565"/>
    </ligand>
</feature>
<evidence type="ECO:0000313" key="11">
    <source>
        <dbReference type="Proteomes" id="UP000036367"/>
    </source>
</evidence>
<evidence type="ECO:0000256" key="3">
    <source>
        <dbReference type="ARBA" id="ARBA00022723"/>
    </source>
</evidence>
<comment type="subcellular location">
    <subcellularLocation>
        <location evidence="8">Cytoplasm</location>
    </subcellularLocation>
</comment>
<comment type="domain">
    <text evidence="8">The N-terminal domain determines nucleotide recognition and specific binding, while the C-terminal domain determines the specific binding to the target protein.</text>
</comment>
<dbReference type="GO" id="GO:0005737">
    <property type="term" value="C:cytoplasm"/>
    <property type="evidence" value="ECO:0007669"/>
    <property type="project" value="UniProtKB-SubCell"/>
</dbReference>
<keyword evidence="6 8" id="KW-0342">GTP-binding</keyword>
<dbReference type="PANTHER" id="PTHR19136">
    <property type="entry name" value="MOLYBDENUM COFACTOR GUANYLYLTRANSFERASE"/>
    <property type="match status" value="1"/>
</dbReference>
<dbReference type="CDD" id="cd02503">
    <property type="entry name" value="MobA"/>
    <property type="match status" value="1"/>
</dbReference>
<dbReference type="EMBL" id="LECT01000054">
    <property type="protein sequence ID" value="KLU01421.1"/>
    <property type="molecule type" value="Genomic_DNA"/>
</dbReference>
<organism evidence="10 11">
    <name type="scientific">Rhodopirellula islandica</name>
    <dbReference type="NCBI Taxonomy" id="595434"/>
    <lineage>
        <taxon>Bacteria</taxon>
        <taxon>Pseudomonadati</taxon>
        <taxon>Planctomycetota</taxon>
        <taxon>Planctomycetia</taxon>
        <taxon>Pirellulales</taxon>
        <taxon>Pirellulaceae</taxon>
        <taxon>Rhodopirellula</taxon>
    </lineage>
</organism>
<gene>
    <name evidence="8" type="primary">mobA</name>
    <name evidence="10" type="ORF">RISK_006577</name>
</gene>
<evidence type="ECO:0000313" key="10">
    <source>
        <dbReference type="EMBL" id="KLU01421.1"/>
    </source>
</evidence>
<feature type="domain" description="MobA-like NTP transferase" evidence="9">
    <location>
        <begin position="14"/>
        <end position="176"/>
    </location>
</feature>
<dbReference type="InterPro" id="IPR029044">
    <property type="entry name" value="Nucleotide-diphossugar_trans"/>
</dbReference>
<comment type="catalytic activity">
    <reaction evidence="8">
        <text>Mo-molybdopterin + GTP + H(+) = Mo-molybdopterin guanine dinucleotide + diphosphate</text>
        <dbReference type="Rhea" id="RHEA:34243"/>
        <dbReference type="ChEBI" id="CHEBI:15378"/>
        <dbReference type="ChEBI" id="CHEBI:33019"/>
        <dbReference type="ChEBI" id="CHEBI:37565"/>
        <dbReference type="ChEBI" id="CHEBI:71302"/>
        <dbReference type="ChEBI" id="CHEBI:71310"/>
        <dbReference type="EC" id="2.7.7.77"/>
    </reaction>
</comment>
<feature type="binding site" evidence="8">
    <location>
        <position position="80"/>
    </location>
    <ligand>
        <name>GTP</name>
        <dbReference type="ChEBI" id="CHEBI:37565"/>
    </ligand>
</feature>
<dbReference type="EC" id="2.7.7.77" evidence="8"/>
<dbReference type="Gene3D" id="3.90.550.10">
    <property type="entry name" value="Spore Coat Polysaccharide Biosynthesis Protein SpsA, Chain A"/>
    <property type="match status" value="1"/>
</dbReference>
<accession>A0A0J1B4P1</accession>
<dbReference type="GO" id="GO:0006777">
    <property type="term" value="P:Mo-molybdopterin cofactor biosynthetic process"/>
    <property type="evidence" value="ECO:0007669"/>
    <property type="project" value="UniProtKB-KW"/>
</dbReference>
<dbReference type="GO" id="GO:0046872">
    <property type="term" value="F:metal ion binding"/>
    <property type="evidence" value="ECO:0007669"/>
    <property type="project" value="UniProtKB-KW"/>
</dbReference>
<keyword evidence="7 8" id="KW-0501">Molybdenum cofactor biosynthesis</keyword>
<sequence length="207" mass="22565">MIAMPHAAPPRLLGVLLAGGLSSRMGTPKALLPHPSGGTFLTHSLQRLQSVCADEVVVSLASEDHREQLRLPSSVPALFDAQPAMGPAMGVWVALQHAASNGDDGCLFTPVDLPNLLVDDLLTLVRAWRESPRQIVLAQQEDPERLQPLVGIYPVGCVQQIQRVVESDHRSLYRSLRSNDHRTVAISRERLRNVNTPADLGPPFDNT</sequence>
<proteinExistence type="inferred from homology"/>
<comment type="caution">
    <text evidence="10">The sequence shown here is derived from an EMBL/GenBank/DDBJ whole genome shotgun (WGS) entry which is preliminary data.</text>
</comment>
<comment type="function">
    <text evidence="8">Transfers a GMP moiety from GTP to Mo-molybdopterin (Mo-MPT) cofactor (Moco or molybdenum cofactor) to form Mo-molybdopterin guanine dinucleotide (Mo-MGD) cofactor.</text>
</comment>
<dbReference type="PANTHER" id="PTHR19136:SF81">
    <property type="entry name" value="MOLYBDENUM COFACTOR GUANYLYLTRANSFERASE"/>
    <property type="match status" value="1"/>
</dbReference>
<dbReference type="AlphaFoldDB" id="A0A0J1B4P1"/>
<evidence type="ECO:0000256" key="7">
    <source>
        <dbReference type="ARBA" id="ARBA00023150"/>
    </source>
</evidence>
<feature type="binding site" evidence="8">
    <location>
        <position position="112"/>
    </location>
    <ligand>
        <name>Mg(2+)</name>
        <dbReference type="ChEBI" id="CHEBI:18420"/>
    </ligand>
</feature>
<comment type="similarity">
    <text evidence="8">Belongs to the MobA family.</text>
</comment>
<dbReference type="Pfam" id="PF12804">
    <property type="entry name" value="NTP_transf_3"/>
    <property type="match status" value="1"/>
</dbReference>
<dbReference type="InterPro" id="IPR013482">
    <property type="entry name" value="Molybde_CF_guanTrfase"/>
</dbReference>
<evidence type="ECO:0000256" key="5">
    <source>
        <dbReference type="ARBA" id="ARBA00022842"/>
    </source>
</evidence>
<comment type="caution">
    <text evidence="8">Lacks conserved residue(s) required for the propagation of feature annotation.</text>
</comment>
<reference evidence="10" key="1">
    <citation type="submission" date="2015-05" db="EMBL/GenBank/DDBJ databases">
        <title>Permanent draft genome of Rhodopirellula islandicus K833.</title>
        <authorList>
            <person name="Kizina J."/>
            <person name="Richter M."/>
            <person name="Glockner F.O."/>
            <person name="Harder J."/>
        </authorList>
    </citation>
    <scope>NUCLEOTIDE SEQUENCE [LARGE SCALE GENOMIC DNA]</scope>
    <source>
        <strain evidence="10">K833</strain>
    </source>
</reference>
<keyword evidence="2 8" id="KW-0808">Transferase</keyword>
<keyword evidence="3 8" id="KW-0479">Metal-binding</keyword>
<dbReference type="GO" id="GO:0061603">
    <property type="term" value="F:molybdenum cofactor guanylyltransferase activity"/>
    <property type="evidence" value="ECO:0007669"/>
    <property type="project" value="UniProtKB-EC"/>
</dbReference>
<evidence type="ECO:0000256" key="4">
    <source>
        <dbReference type="ARBA" id="ARBA00022741"/>
    </source>
</evidence>
<keyword evidence="4 8" id="KW-0547">Nucleotide-binding</keyword>
<keyword evidence="5 8" id="KW-0460">Magnesium</keyword>
<evidence type="ECO:0000256" key="8">
    <source>
        <dbReference type="HAMAP-Rule" id="MF_00316"/>
    </source>
</evidence>
<comment type="cofactor">
    <cofactor evidence="8">
        <name>Mg(2+)</name>
        <dbReference type="ChEBI" id="CHEBI:18420"/>
    </cofactor>
</comment>
<name>A0A0J1B4P1_RHOIS</name>